<keyword evidence="1" id="KW-0812">Transmembrane</keyword>
<gene>
    <name evidence="2" type="ORF">J2I46_13595</name>
</gene>
<organism evidence="2 3">
    <name type="scientific">Fibrella forsythiae</name>
    <dbReference type="NCBI Taxonomy" id="2817061"/>
    <lineage>
        <taxon>Bacteria</taxon>
        <taxon>Pseudomonadati</taxon>
        <taxon>Bacteroidota</taxon>
        <taxon>Cytophagia</taxon>
        <taxon>Cytophagales</taxon>
        <taxon>Spirosomataceae</taxon>
        <taxon>Fibrella</taxon>
    </lineage>
</organism>
<sequence length="195" mass="20630">MEQDKTTTSTIGHWVTNSQVPRPVFIFACLILLMAGIKAITGGWVANQPASIATAIGDGLMSVFHDDKGLKNMTLIFTKDGRNNEGSVELRDVGAGLGALIFGGTPRVGGKLYFQNYQHSSGVILNGGPLDIELSNATTETQKAGRYKVQGSVSASGSNQPVYVQLDFISPAETYGVEQLSGNVTINGKTTPIQP</sequence>
<evidence type="ECO:0000256" key="1">
    <source>
        <dbReference type="SAM" id="Phobius"/>
    </source>
</evidence>
<dbReference type="EMBL" id="JAFMYW010000003">
    <property type="protein sequence ID" value="MBO0949625.1"/>
    <property type="molecule type" value="Genomic_DNA"/>
</dbReference>
<comment type="caution">
    <text evidence="2">The sequence shown here is derived from an EMBL/GenBank/DDBJ whole genome shotgun (WGS) entry which is preliminary data.</text>
</comment>
<evidence type="ECO:0000313" key="3">
    <source>
        <dbReference type="Proteomes" id="UP000664628"/>
    </source>
</evidence>
<protein>
    <submittedName>
        <fullName evidence="2">Uncharacterized protein</fullName>
    </submittedName>
</protein>
<feature type="transmembrane region" description="Helical" evidence="1">
    <location>
        <begin position="24"/>
        <end position="46"/>
    </location>
</feature>
<dbReference type="Proteomes" id="UP000664628">
    <property type="component" value="Unassembled WGS sequence"/>
</dbReference>
<keyword evidence="1" id="KW-0472">Membrane</keyword>
<dbReference type="RefSeq" id="WP_207329572.1">
    <property type="nucleotide sequence ID" value="NZ_JAFMYW010000003.1"/>
</dbReference>
<keyword evidence="3" id="KW-1185">Reference proteome</keyword>
<accession>A0ABS3JI26</accession>
<proteinExistence type="predicted"/>
<reference evidence="2 3" key="1">
    <citation type="submission" date="2021-03" db="EMBL/GenBank/DDBJ databases">
        <title>Fibrella sp. HMF5405 genome sequencing and assembly.</title>
        <authorList>
            <person name="Kang H."/>
            <person name="Kim H."/>
            <person name="Bae S."/>
            <person name="Joh K."/>
        </authorList>
    </citation>
    <scope>NUCLEOTIDE SEQUENCE [LARGE SCALE GENOMIC DNA]</scope>
    <source>
        <strain evidence="2 3">HMF5405</strain>
    </source>
</reference>
<evidence type="ECO:0000313" key="2">
    <source>
        <dbReference type="EMBL" id="MBO0949625.1"/>
    </source>
</evidence>
<keyword evidence="1" id="KW-1133">Transmembrane helix</keyword>
<name>A0ABS3JI26_9BACT</name>